<reference evidence="1" key="1">
    <citation type="submission" date="2014-09" db="EMBL/GenBank/DDBJ databases">
        <authorList>
            <person name="Magalhaes I.L.F."/>
            <person name="Oliveira U."/>
            <person name="Santos F.R."/>
            <person name="Vidigal T.H.D.A."/>
            <person name="Brescovit A.D."/>
            <person name="Santos A.J."/>
        </authorList>
    </citation>
    <scope>NUCLEOTIDE SEQUENCE</scope>
    <source>
        <tissue evidence="1">Shoot tissue taken approximately 20 cm above the soil surface</tissue>
    </source>
</reference>
<dbReference type="EMBL" id="GBRH01260106">
    <property type="protein sequence ID" value="JAD37789.1"/>
    <property type="molecule type" value="Transcribed_RNA"/>
</dbReference>
<name>A0A0A8ZEE7_ARUDO</name>
<proteinExistence type="predicted"/>
<protein>
    <submittedName>
        <fullName evidence="1">Uncharacterized protein</fullName>
    </submittedName>
</protein>
<dbReference type="AlphaFoldDB" id="A0A0A8ZEE7"/>
<organism evidence="1">
    <name type="scientific">Arundo donax</name>
    <name type="common">Giant reed</name>
    <name type="synonym">Donax arundinaceus</name>
    <dbReference type="NCBI Taxonomy" id="35708"/>
    <lineage>
        <taxon>Eukaryota</taxon>
        <taxon>Viridiplantae</taxon>
        <taxon>Streptophyta</taxon>
        <taxon>Embryophyta</taxon>
        <taxon>Tracheophyta</taxon>
        <taxon>Spermatophyta</taxon>
        <taxon>Magnoliopsida</taxon>
        <taxon>Liliopsida</taxon>
        <taxon>Poales</taxon>
        <taxon>Poaceae</taxon>
        <taxon>PACMAD clade</taxon>
        <taxon>Arundinoideae</taxon>
        <taxon>Arundineae</taxon>
        <taxon>Arundo</taxon>
    </lineage>
</organism>
<sequence length="44" mass="5049">MKPLWQLDPNASDSDIKHTFASLRSSKGDKLFNYERFTCLQSAT</sequence>
<evidence type="ECO:0000313" key="1">
    <source>
        <dbReference type="EMBL" id="JAD37789.1"/>
    </source>
</evidence>
<accession>A0A0A8ZEE7</accession>
<reference evidence="1" key="2">
    <citation type="journal article" date="2015" name="Data Brief">
        <title>Shoot transcriptome of the giant reed, Arundo donax.</title>
        <authorList>
            <person name="Barrero R.A."/>
            <person name="Guerrero F.D."/>
            <person name="Moolhuijzen P."/>
            <person name="Goolsby J.A."/>
            <person name="Tidwell J."/>
            <person name="Bellgard S.E."/>
            <person name="Bellgard M.I."/>
        </authorList>
    </citation>
    <scope>NUCLEOTIDE SEQUENCE</scope>
    <source>
        <tissue evidence="1">Shoot tissue taken approximately 20 cm above the soil surface</tissue>
    </source>
</reference>